<reference evidence="1 2" key="1">
    <citation type="journal article" date="2018" name="Sci. Rep.">
        <title>Genomic signatures of local adaptation to the degree of environmental predictability in rotifers.</title>
        <authorList>
            <person name="Franch-Gras L."/>
            <person name="Hahn C."/>
            <person name="Garcia-Roger E.M."/>
            <person name="Carmona M.J."/>
            <person name="Serra M."/>
            <person name="Gomez A."/>
        </authorList>
    </citation>
    <scope>NUCLEOTIDE SEQUENCE [LARGE SCALE GENOMIC DNA]</scope>
    <source>
        <strain evidence="1">HYR1</strain>
    </source>
</reference>
<name>A0A3M7SCL0_BRAPC</name>
<proteinExistence type="predicted"/>
<gene>
    <name evidence="1" type="ORF">BpHYR1_008347</name>
</gene>
<sequence>MYQTLFLILIDNLDYIKEGNCRLKHSTLIFCSNVLNCLSNGLWLRLSESKMSDSDNFNKEIASKDQYPLLEPMHNQAQTSHMYK</sequence>
<dbReference type="Proteomes" id="UP000276133">
    <property type="component" value="Unassembled WGS sequence"/>
</dbReference>
<dbReference type="EMBL" id="REGN01001625">
    <property type="protein sequence ID" value="RNA33521.1"/>
    <property type="molecule type" value="Genomic_DNA"/>
</dbReference>
<comment type="caution">
    <text evidence="1">The sequence shown here is derived from an EMBL/GenBank/DDBJ whole genome shotgun (WGS) entry which is preliminary data.</text>
</comment>
<dbReference type="AlphaFoldDB" id="A0A3M7SCL0"/>
<protein>
    <submittedName>
        <fullName evidence="1">Uncharacterized protein</fullName>
    </submittedName>
</protein>
<evidence type="ECO:0000313" key="2">
    <source>
        <dbReference type="Proteomes" id="UP000276133"/>
    </source>
</evidence>
<accession>A0A3M7SCL0</accession>
<organism evidence="1 2">
    <name type="scientific">Brachionus plicatilis</name>
    <name type="common">Marine rotifer</name>
    <name type="synonym">Brachionus muelleri</name>
    <dbReference type="NCBI Taxonomy" id="10195"/>
    <lineage>
        <taxon>Eukaryota</taxon>
        <taxon>Metazoa</taxon>
        <taxon>Spiralia</taxon>
        <taxon>Gnathifera</taxon>
        <taxon>Rotifera</taxon>
        <taxon>Eurotatoria</taxon>
        <taxon>Monogononta</taxon>
        <taxon>Pseudotrocha</taxon>
        <taxon>Ploima</taxon>
        <taxon>Brachionidae</taxon>
        <taxon>Brachionus</taxon>
    </lineage>
</organism>
<evidence type="ECO:0000313" key="1">
    <source>
        <dbReference type="EMBL" id="RNA33521.1"/>
    </source>
</evidence>
<keyword evidence="2" id="KW-1185">Reference proteome</keyword>